<protein>
    <submittedName>
        <fullName evidence="3">Uncharacterized protein</fullName>
    </submittedName>
</protein>
<feature type="compositionally biased region" description="Polar residues" evidence="1">
    <location>
        <begin position="215"/>
        <end position="225"/>
    </location>
</feature>
<feature type="compositionally biased region" description="Basic residues" evidence="1">
    <location>
        <begin position="205"/>
        <end position="214"/>
    </location>
</feature>
<feature type="region of interest" description="Disordered" evidence="1">
    <location>
        <begin position="305"/>
        <end position="341"/>
    </location>
</feature>
<feature type="region of interest" description="Disordered" evidence="1">
    <location>
        <begin position="1"/>
        <end position="44"/>
    </location>
</feature>
<sequence>MQYAPPENHQDDDESNQNVSEEPHPNPEPYQNVSQEANTHNETEQNLTASMHQTLFRDSKGKDGEGADLEKLYKDLKEKIEKMSKLDKILACLLLATLLCTYLALCCYCCFCRNCSCCESTYDECGGIGGTEDIEITIKNVSRHKNSRHKKLARLRNQYVCNFEKSMDNIVFNVDSKVDPFKRKKNTSPLKLEYLSSKSVDSGSSRHRNKRPFKQRSSSSEQELQCSRAEPQTCCRLDECRRDHQSPNRSVKPHNEAVNNLAGGMNVSRTHLERLMNRSAMMLLYIPHSFYVLFGNRNAAITQDETTNPTRDLHSPVRKCTRGEIDNTKPYKQKPGRTGQY</sequence>
<organism evidence="3">
    <name type="scientific">Cacopsylla melanoneura</name>
    <dbReference type="NCBI Taxonomy" id="428564"/>
    <lineage>
        <taxon>Eukaryota</taxon>
        <taxon>Metazoa</taxon>
        <taxon>Ecdysozoa</taxon>
        <taxon>Arthropoda</taxon>
        <taxon>Hexapoda</taxon>
        <taxon>Insecta</taxon>
        <taxon>Pterygota</taxon>
        <taxon>Neoptera</taxon>
        <taxon>Paraneoptera</taxon>
        <taxon>Hemiptera</taxon>
        <taxon>Sternorrhyncha</taxon>
        <taxon>Psylloidea</taxon>
        <taxon>Psyllidae</taxon>
        <taxon>Psyllinae</taxon>
        <taxon>Cacopsylla</taxon>
    </lineage>
</organism>
<feature type="compositionally biased region" description="Basic and acidic residues" evidence="1">
    <location>
        <begin position="311"/>
        <end position="329"/>
    </location>
</feature>
<feature type="region of interest" description="Disordered" evidence="1">
    <location>
        <begin position="198"/>
        <end position="225"/>
    </location>
</feature>
<accession>A0A8D8QQU7</accession>
<keyword evidence="2" id="KW-0472">Membrane</keyword>
<dbReference type="EMBL" id="HBUF01090124">
    <property type="protein sequence ID" value="CAG6635487.1"/>
    <property type="molecule type" value="Transcribed_RNA"/>
</dbReference>
<keyword evidence="2" id="KW-1133">Transmembrane helix</keyword>
<dbReference type="AlphaFoldDB" id="A0A8D8QQU7"/>
<evidence type="ECO:0000313" key="3">
    <source>
        <dbReference type="EMBL" id="CAG6635487.1"/>
    </source>
</evidence>
<proteinExistence type="predicted"/>
<evidence type="ECO:0000256" key="2">
    <source>
        <dbReference type="SAM" id="Phobius"/>
    </source>
</evidence>
<name>A0A8D8QQU7_9HEMI</name>
<evidence type="ECO:0000256" key="1">
    <source>
        <dbReference type="SAM" id="MobiDB-lite"/>
    </source>
</evidence>
<feature type="transmembrane region" description="Helical" evidence="2">
    <location>
        <begin position="86"/>
        <end position="105"/>
    </location>
</feature>
<feature type="compositionally biased region" description="Polar residues" evidence="1">
    <location>
        <begin position="29"/>
        <end position="44"/>
    </location>
</feature>
<reference evidence="3" key="1">
    <citation type="submission" date="2021-05" db="EMBL/GenBank/DDBJ databases">
        <authorList>
            <person name="Alioto T."/>
            <person name="Alioto T."/>
            <person name="Gomez Garrido J."/>
        </authorList>
    </citation>
    <scope>NUCLEOTIDE SEQUENCE</scope>
</reference>
<keyword evidence="2" id="KW-0812">Transmembrane</keyword>